<protein>
    <recommendedName>
        <fullName evidence="10">AMP-dependent synthetase and ligase</fullName>
    </recommendedName>
</protein>
<evidence type="ECO:0000259" key="7">
    <source>
        <dbReference type="Pfam" id="PF13193"/>
    </source>
</evidence>
<reference evidence="8 9" key="1">
    <citation type="journal article" date="2014" name="PLoS Genet.">
        <title>Phylogenetically driven sequencing of extremely halophilic archaea reveals strategies for static and dynamic osmo-response.</title>
        <authorList>
            <person name="Becker E.A."/>
            <person name="Seitzer P.M."/>
            <person name="Tritt A."/>
            <person name="Larsen D."/>
            <person name="Krusor M."/>
            <person name="Yao A.I."/>
            <person name="Wu D."/>
            <person name="Madern D."/>
            <person name="Eisen J.A."/>
            <person name="Darling A.E."/>
            <person name="Facciotti M.T."/>
        </authorList>
    </citation>
    <scope>NUCLEOTIDE SEQUENCE [LARGE SCALE GENOMIC DNA]</scope>
    <source>
        <strain evidence="8 9">JCM 13557</strain>
    </source>
</reference>
<dbReference type="Pfam" id="PF00501">
    <property type="entry name" value="AMP-binding"/>
    <property type="match status" value="1"/>
</dbReference>
<evidence type="ECO:0000256" key="1">
    <source>
        <dbReference type="ARBA" id="ARBA00006432"/>
    </source>
</evidence>
<dbReference type="AlphaFoldDB" id="M0K3T0"/>
<dbReference type="Pfam" id="PF13193">
    <property type="entry name" value="AMP-binding_C"/>
    <property type="match status" value="1"/>
</dbReference>
<organism evidence="8 9">
    <name type="scientific">Haloarcula amylolytica JCM 13557</name>
    <dbReference type="NCBI Taxonomy" id="1227452"/>
    <lineage>
        <taxon>Archaea</taxon>
        <taxon>Methanobacteriati</taxon>
        <taxon>Methanobacteriota</taxon>
        <taxon>Stenosarchaea group</taxon>
        <taxon>Halobacteria</taxon>
        <taxon>Halobacteriales</taxon>
        <taxon>Haloarculaceae</taxon>
        <taxon>Haloarcula</taxon>
    </lineage>
</organism>
<evidence type="ECO:0000256" key="3">
    <source>
        <dbReference type="ARBA" id="ARBA00022741"/>
    </source>
</evidence>
<dbReference type="EMBL" id="AOLW01000050">
    <property type="protein sequence ID" value="EMA16082.1"/>
    <property type="molecule type" value="Genomic_DNA"/>
</dbReference>
<dbReference type="GO" id="GO:0004321">
    <property type="term" value="F:fatty-acyl-CoA synthase activity"/>
    <property type="evidence" value="ECO:0007669"/>
    <property type="project" value="TreeGrafter"/>
</dbReference>
<dbReference type="Proteomes" id="UP000011623">
    <property type="component" value="Unassembled WGS sequence"/>
</dbReference>
<evidence type="ECO:0000313" key="8">
    <source>
        <dbReference type="EMBL" id="EMA16082.1"/>
    </source>
</evidence>
<dbReference type="GO" id="GO:0005524">
    <property type="term" value="F:ATP binding"/>
    <property type="evidence" value="ECO:0007669"/>
    <property type="project" value="UniProtKB-KW"/>
</dbReference>
<dbReference type="InterPro" id="IPR042099">
    <property type="entry name" value="ANL_N_sf"/>
</dbReference>
<dbReference type="InterPro" id="IPR051087">
    <property type="entry name" value="Mitochondrial_ACSM"/>
</dbReference>
<sequence length="600" mass="65484">MSVESTVKSGGEDGKFCRLGRSGGGSTERRNSHPADRYAMVWTVMPDFEGYDEARDQFSWDLPASYNPAVDFLQKHDDPDRVALEQAYPDGRREQYTFRELDELSDRLAAGLAGLGVEAGDRVGVVVPQKPQNPITHLANWKLGAVSVPLTVLFGTDALRYRLDDAGATAAVIDPAVRDDIDAVRDDCPALEHVVEIETDAPASDVHAFEDVLAAPEHTDIEPYESTPDTDTAILYTSGSTGPPKGVRHAHALWLGRAAAAYNFFDQGLGPDATVWTPADWAWGAALGGTLFATWHHGGTIVGYPASGFDAEEAFSLLSEFGVTRSFMPATALRMLMDVENPTAAYDLAIETFAVGGESLTPEIVDWVAETFDSVTINEFYGQTELNLVVANNSNWFDTQPGSMGKPLPGYDLTILDPDAADRGVAEPLSTGVLGEIALRPHDRSVFFDEYWNMPDKTAAKEVEGWFVTGDLARRDDDGYVWFKSRKDDVIITSGYRVGPMEVESAILEHSDVVQAGVIGVPDDTRGEIIKAYVEAAEDAPNHDTLRTEIRSVVREGLAEYEYPREIEFADTLPQTTSGKIRRKELQEWNADDSAAGGPP</sequence>
<dbReference type="InterPro" id="IPR020845">
    <property type="entry name" value="AMP-binding_CS"/>
</dbReference>
<keyword evidence="2" id="KW-0436">Ligase</keyword>
<dbReference type="SUPFAM" id="SSF56801">
    <property type="entry name" value="Acetyl-CoA synthetase-like"/>
    <property type="match status" value="1"/>
</dbReference>
<dbReference type="GO" id="GO:0006633">
    <property type="term" value="P:fatty acid biosynthetic process"/>
    <property type="evidence" value="ECO:0007669"/>
    <property type="project" value="TreeGrafter"/>
</dbReference>
<feature type="region of interest" description="Disordered" evidence="5">
    <location>
        <begin position="1"/>
        <end position="32"/>
    </location>
</feature>
<comment type="similarity">
    <text evidence="1">Belongs to the ATP-dependent AMP-binding enzyme family.</text>
</comment>
<keyword evidence="3" id="KW-0547">Nucleotide-binding</keyword>
<comment type="caution">
    <text evidence="8">The sequence shown here is derived from an EMBL/GenBank/DDBJ whole genome shotgun (WGS) entry which is preliminary data.</text>
</comment>
<dbReference type="InterPro" id="IPR045851">
    <property type="entry name" value="AMP-bd_C_sf"/>
</dbReference>
<dbReference type="PANTHER" id="PTHR43605:SF10">
    <property type="entry name" value="ACYL-COA SYNTHETASE MEDIUM CHAIN FAMILY MEMBER 3"/>
    <property type="match status" value="1"/>
</dbReference>
<dbReference type="InterPro" id="IPR000873">
    <property type="entry name" value="AMP-dep_synth/lig_dom"/>
</dbReference>
<dbReference type="Gene3D" id="3.30.300.30">
    <property type="match status" value="1"/>
</dbReference>
<gene>
    <name evidence="8" type="ORF">C442_19119</name>
</gene>
<dbReference type="GO" id="GO:0015645">
    <property type="term" value="F:fatty acid ligase activity"/>
    <property type="evidence" value="ECO:0007669"/>
    <property type="project" value="TreeGrafter"/>
</dbReference>
<evidence type="ECO:0000256" key="5">
    <source>
        <dbReference type="SAM" id="MobiDB-lite"/>
    </source>
</evidence>
<evidence type="ECO:0008006" key="10">
    <source>
        <dbReference type="Google" id="ProtNLM"/>
    </source>
</evidence>
<proteinExistence type="inferred from homology"/>
<accession>M0K3T0</accession>
<feature type="domain" description="AMP-binding enzyme C-terminal" evidence="7">
    <location>
        <begin position="502"/>
        <end position="580"/>
    </location>
</feature>
<dbReference type="GO" id="GO:0016405">
    <property type="term" value="F:CoA-ligase activity"/>
    <property type="evidence" value="ECO:0007669"/>
    <property type="project" value="UniProtKB-ARBA"/>
</dbReference>
<dbReference type="PANTHER" id="PTHR43605">
    <property type="entry name" value="ACYL-COENZYME A SYNTHETASE"/>
    <property type="match status" value="1"/>
</dbReference>
<dbReference type="PROSITE" id="PS00455">
    <property type="entry name" value="AMP_BINDING"/>
    <property type="match status" value="1"/>
</dbReference>
<evidence type="ECO:0000259" key="6">
    <source>
        <dbReference type="Pfam" id="PF00501"/>
    </source>
</evidence>
<dbReference type="InterPro" id="IPR025110">
    <property type="entry name" value="AMP-bd_C"/>
</dbReference>
<keyword evidence="9" id="KW-1185">Reference proteome</keyword>
<evidence type="ECO:0000256" key="4">
    <source>
        <dbReference type="ARBA" id="ARBA00022840"/>
    </source>
</evidence>
<dbReference type="PATRIC" id="fig|1227452.3.peg.3807"/>
<keyword evidence="4" id="KW-0067">ATP-binding</keyword>
<feature type="domain" description="AMP-dependent synthetase/ligase" evidence="6">
    <location>
        <begin position="77"/>
        <end position="440"/>
    </location>
</feature>
<feature type="region of interest" description="Disordered" evidence="5">
    <location>
        <begin position="578"/>
        <end position="600"/>
    </location>
</feature>
<evidence type="ECO:0000256" key="2">
    <source>
        <dbReference type="ARBA" id="ARBA00022598"/>
    </source>
</evidence>
<dbReference type="GO" id="GO:0006637">
    <property type="term" value="P:acyl-CoA metabolic process"/>
    <property type="evidence" value="ECO:0007669"/>
    <property type="project" value="TreeGrafter"/>
</dbReference>
<dbReference type="Gene3D" id="3.40.50.12780">
    <property type="entry name" value="N-terminal domain of ligase-like"/>
    <property type="match status" value="1"/>
</dbReference>
<evidence type="ECO:0000313" key="9">
    <source>
        <dbReference type="Proteomes" id="UP000011623"/>
    </source>
</evidence>
<name>M0K3T0_9EURY</name>